<evidence type="ECO:0000259" key="9">
    <source>
        <dbReference type="Pfam" id="PF00482"/>
    </source>
</evidence>
<gene>
    <name evidence="10" type="primary">sbeI</name>
    <name evidence="10" type="ordered locus">SBG_0295</name>
</gene>
<evidence type="ECO:0000256" key="2">
    <source>
        <dbReference type="ARBA" id="ARBA00005745"/>
    </source>
</evidence>
<dbReference type="EMBL" id="FR877557">
    <property type="protein sequence ID" value="CCC29391.1"/>
    <property type="molecule type" value="Genomic_DNA"/>
</dbReference>
<dbReference type="eggNOG" id="COG1459">
    <property type="taxonomic scope" value="Bacteria"/>
</dbReference>
<dbReference type="GeneID" id="44979326"/>
<dbReference type="PANTHER" id="PTHR30012">
    <property type="entry name" value="GENERAL SECRETION PATHWAY PROTEIN"/>
    <property type="match status" value="1"/>
</dbReference>
<protein>
    <submittedName>
        <fullName evidence="10">Pilin-related type II secretion protein</fullName>
    </submittedName>
</protein>
<feature type="domain" description="Type II secretion system protein GspF" evidence="9">
    <location>
        <begin position="212"/>
        <end position="330"/>
    </location>
</feature>
<feature type="transmembrane region" description="Helical" evidence="8">
    <location>
        <begin position="313"/>
        <end position="332"/>
    </location>
</feature>
<name>A0A0K0H775_SALBC</name>
<reference evidence="10 11" key="1">
    <citation type="journal article" date="2011" name="PLoS Pathog.">
        <title>Salmonella bongori provides insights into the evolution of the Salmonellae.</title>
        <authorList>
            <person name="Fookes M."/>
            <person name="Schroeder G.N."/>
            <person name="Langridge G.C."/>
            <person name="Blondel C.J."/>
            <person name="Mammina C."/>
            <person name="Connor T.R."/>
            <person name="Seth-Smith H."/>
            <person name="Vernikos G.S."/>
            <person name="Robinson K.S."/>
            <person name="Sanders M."/>
            <person name="Petty N.K."/>
            <person name="Kingsley R.A."/>
            <person name="Baumler A.J."/>
            <person name="Nuccio S.P."/>
            <person name="Contreras I."/>
            <person name="Santiviago C.A."/>
            <person name="Maskell D."/>
            <person name="Barrow P."/>
            <person name="Humphrey T."/>
            <person name="Nastasi A."/>
            <person name="Roberts M."/>
            <person name="Frankel G."/>
            <person name="Parkhill J."/>
            <person name="Dougan G."/>
            <person name="Thomson N.R."/>
        </authorList>
    </citation>
    <scope>NUCLEOTIDE SEQUENCE [LARGE SCALE GENOMIC DNA]</scope>
    <source>
        <strain evidence="11">ATCC 43975 / DSM 13772 / NCTC 12419</strain>
    </source>
</reference>
<keyword evidence="6 8" id="KW-1133">Transmembrane helix</keyword>
<evidence type="ECO:0000313" key="11">
    <source>
        <dbReference type="Proteomes" id="UP000000289"/>
    </source>
</evidence>
<organism evidence="10 11">
    <name type="scientific">Salmonella bongori (strain ATCC 43975 / DSM 13772 / NCTC 12419)</name>
    <dbReference type="NCBI Taxonomy" id="218493"/>
    <lineage>
        <taxon>Bacteria</taxon>
        <taxon>Pseudomonadati</taxon>
        <taxon>Pseudomonadota</taxon>
        <taxon>Gammaproteobacteria</taxon>
        <taxon>Enterobacterales</taxon>
        <taxon>Enterobacteriaceae</taxon>
        <taxon>Salmonella</taxon>
    </lineage>
</organism>
<dbReference type="Proteomes" id="UP000000289">
    <property type="component" value="Chromosome"/>
</dbReference>
<accession>A0A0K0H775</accession>
<dbReference type="GO" id="GO:0005886">
    <property type="term" value="C:plasma membrane"/>
    <property type="evidence" value="ECO:0007669"/>
    <property type="project" value="UniProtKB-SubCell"/>
</dbReference>
<feature type="transmembrane region" description="Helical" evidence="8">
    <location>
        <begin position="164"/>
        <end position="183"/>
    </location>
</feature>
<comment type="similarity">
    <text evidence="2">Belongs to the GSP F family.</text>
</comment>
<dbReference type="Gene3D" id="1.20.81.30">
    <property type="entry name" value="Type II secretion system (T2SS), domain F"/>
    <property type="match status" value="2"/>
</dbReference>
<evidence type="ECO:0000256" key="1">
    <source>
        <dbReference type="ARBA" id="ARBA00004429"/>
    </source>
</evidence>
<evidence type="ECO:0000256" key="6">
    <source>
        <dbReference type="ARBA" id="ARBA00022989"/>
    </source>
</evidence>
<sequence length="342" mass="37842">MRKLTKKQRLYLYQFCADMIDSGIPLYDSIQKLRDEGKGLLGKGFIGKLDLISNRMAESESVNAVFAGLVPKDELSVIFSSEKSGSLSSGFRGIAEMINYRKELTSSIAKAVSFPLIMLVLALVVISGYAVKVFPAFERVVPTQRWPTVTQVLYSFGSSLYNGLWIYFLIFFIAAYIIIVLLLNNLTGNLRNNVLDRIIPFSIYKKMVCSVFISNLSSMLKNKVPINDSLTVLSQNANRWLYAHINTMLDNMARGDTYKDALNTGLLGKEEILNVSIYSGLPSFSDVLAAVALKARKDLAQAISRLSGLLKSLSTLVLGGCVVWVFVALFALSDTLSKMTSF</sequence>
<evidence type="ECO:0000256" key="5">
    <source>
        <dbReference type="ARBA" id="ARBA00022692"/>
    </source>
</evidence>
<keyword evidence="5 8" id="KW-0812">Transmembrane</keyword>
<dbReference type="GO" id="GO:0015628">
    <property type="term" value="P:protein secretion by the type II secretion system"/>
    <property type="evidence" value="ECO:0007669"/>
    <property type="project" value="TreeGrafter"/>
</dbReference>
<dbReference type="InterPro" id="IPR018076">
    <property type="entry name" value="T2SS_GspF_dom"/>
</dbReference>
<dbReference type="PANTHER" id="PTHR30012:SF7">
    <property type="entry name" value="PROTEIN TRANSPORT PROTEIN HOFC HOMOLOG"/>
    <property type="match status" value="1"/>
</dbReference>
<comment type="subcellular location">
    <subcellularLocation>
        <location evidence="1">Cell inner membrane</location>
        <topology evidence="1">Multi-pass membrane protein</topology>
    </subcellularLocation>
</comment>
<dbReference type="InterPro" id="IPR003004">
    <property type="entry name" value="GspF/PilC"/>
</dbReference>
<keyword evidence="3" id="KW-1003">Cell membrane</keyword>
<keyword evidence="7 8" id="KW-0472">Membrane</keyword>
<evidence type="ECO:0000313" key="10">
    <source>
        <dbReference type="EMBL" id="CCC29391.1"/>
    </source>
</evidence>
<feature type="transmembrane region" description="Helical" evidence="8">
    <location>
        <begin position="111"/>
        <end position="131"/>
    </location>
</feature>
<keyword evidence="4" id="KW-0997">Cell inner membrane</keyword>
<dbReference type="Pfam" id="PF00482">
    <property type="entry name" value="T2SSF"/>
    <property type="match status" value="2"/>
</dbReference>
<feature type="domain" description="Type II secretion system protein GspF" evidence="9">
    <location>
        <begin position="15"/>
        <end position="135"/>
    </location>
</feature>
<dbReference type="InterPro" id="IPR042094">
    <property type="entry name" value="T2SS_GspF_sf"/>
</dbReference>
<dbReference type="KEGG" id="sbg:SBG_0295"/>
<proteinExistence type="inferred from homology"/>
<evidence type="ECO:0000256" key="4">
    <source>
        <dbReference type="ARBA" id="ARBA00022519"/>
    </source>
</evidence>
<dbReference type="AlphaFoldDB" id="A0A0K0H775"/>
<evidence type="ECO:0000256" key="3">
    <source>
        <dbReference type="ARBA" id="ARBA00022475"/>
    </source>
</evidence>
<evidence type="ECO:0000256" key="7">
    <source>
        <dbReference type="ARBA" id="ARBA00023136"/>
    </source>
</evidence>
<dbReference type="RefSeq" id="WP_013991372.1">
    <property type="nucleotide sequence ID" value="NC_015761.1"/>
</dbReference>
<evidence type="ECO:0000256" key="8">
    <source>
        <dbReference type="SAM" id="Phobius"/>
    </source>
</evidence>